<feature type="domain" description="HTH luxR-type" evidence="5">
    <location>
        <begin position="251"/>
        <end position="316"/>
    </location>
</feature>
<keyword evidence="1" id="KW-0805">Transcription regulation</keyword>
<dbReference type="Pfam" id="PF01590">
    <property type="entry name" value="GAF"/>
    <property type="match status" value="1"/>
</dbReference>
<protein>
    <submittedName>
        <fullName evidence="6">Transcriptional regulator, LuxR family</fullName>
    </submittedName>
</protein>
<gene>
    <name evidence="6" type="ORF">Tfer_2714</name>
</gene>
<dbReference type="RefSeq" id="WP_052218721.1">
    <property type="nucleotide sequence ID" value="NZ_LGTE01000023.1"/>
</dbReference>
<keyword evidence="7" id="KW-1185">Reference proteome</keyword>
<dbReference type="EMBL" id="LGTE01000023">
    <property type="protein sequence ID" value="KNZ68719.1"/>
    <property type="molecule type" value="Genomic_DNA"/>
</dbReference>
<reference evidence="7" key="1">
    <citation type="submission" date="2015-07" db="EMBL/GenBank/DDBJ databases">
        <title>Complete Genome of Thermincola ferriacetica strain Z-0001T.</title>
        <authorList>
            <person name="Lusk B."/>
            <person name="Badalamenti J.P."/>
            <person name="Parameswaran P."/>
            <person name="Bond D.R."/>
            <person name="Torres C.I."/>
        </authorList>
    </citation>
    <scope>NUCLEOTIDE SEQUENCE [LARGE SCALE GENOMIC DNA]</scope>
    <source>
        <strain evidence="7">Z-0001</strain>
    </source>
</reference>
<dbReference type="Gene3D" id="3.30.450.40">
    <property type="match status" value="1"/>
</dbReference>
<feature type="region of interest" description="Disordered" evidence="4">
    <location>
        <begin position="201"/>
        <end position="233"/>
    </location>
</feature>
<dbReference type="InterPro" id="IPR003018">
    <property type="entry name" value="GAF"/>
</dbReference>
<keyword evidence="3" id="KW-0804">Transcription</keyword>
<evidence type="ECO:0000313" key="7">
    <source>
        <dbReference type="Proteomes" id="UP000037175"/>
    </source>
</evidence>
<dbReference type="Gene3D" id="1.10.10.10">
    <property type="entry name" value="Winged helix-like DNA-binding domain superfamily/Winged helix DNA-binding domain"/>
    <property type="match status" value="1"/>
</dbReference>
<dbReference type="SUPFAM" id="SSF46894">
    <property type="entry name" value="C-terminal effector domain of the bipartite response regulators"/>
    <property type="match status" value="1"/>
</dbReference>
<dbReference type="PANTHER" id="PTHR44688">
    <property type="entry name" value="DNA-BINDING TRANSCRIPTIONAL ACTIVATOR DEVR_DOSR"/>
    <property type="match status" value="1"/>
</dbReference>
<keyword evidence="2" id="KW-0238">DNA-binding</keyword>
<evidence type="ECO:0000256" key="3">
    <source>
        <dbReference type="ARBA" id="ARBA00023163"/>
    </source>
</evidence>
<evidence type="ECO:0000256" key="1">
    <source>
        <dbReference type="ARBA" id="ARBA00023015"/>
    </source>
</evidence>
<dbReference type="CDD" id="cd06170">
    <property type="entry name" value="LuxR_C_like"/>
    <property type="match status" value="1"/>
</dbReference>
<dbReference type="PANTHER" id="PTHR44688:SF16">
    <property type="entry name" value="DNA-BINDING TRANSCRIPTIONAL ACTIVATOR DEVR_DOSR"/>
    <property type="match status" value="1"/>
</dbReference>
<organism evidence="6 7">
    <name type="scientific">Thermincola ferriacetica</name>
    <dbReference type="NCBI Taxonomy" id="281456"/>
    <lineage>
        <taxon>Bacteria</taxon>
        <taxon>Bacillati</taxon>
        <taxon>Bacillota</taxon>
        <taxon>Clostridia</taxon>
        <taxon>Eubacteriales</taxon>
        <taxon>Thermincolaceae</taxon>
        <taxon>Thermincola</taxon>
    </lineage>
</organism>
<evidence type="ECO:0000313" key="6">
    <source>
        <dbReference type="EMBL" id="KNZ68719.1"/>
    </source>
</evidence>
<dbReference type="Proteomes" id="UP000037175">
    <property type="component" value="Unassembled WGS sequence"/>
</dbReference>
<feature type="compositionally biased region" description="Polar residues" evidence="4">
    <location>
        <begin position="220"/>
        <end position="233"/>
    </location>
</feature>
<evidence type="ECO:0000256" key="4">
    <source>
        <dbReference type="SAM" id="MobiDB-lite"/>
    </source>
</evidence>
<proteinExistence type="predicted"/>
<dbReference type="InterPro" id="IPR000792">
    <property type="entry name" value="Tscrpt_reg_LuxR_C"/>
</dbReference>
<dbReference type="GO" id="GO:0006355">
    <property type="term" value="P:regulation of DNA-templated transcription"/>
    <property type="evidence" value="ECO:0007669"/>
    <property type="project" value="InterPro"/>
</dbReference>
<dbReference type="InterPro" id="IPR016032">
    <property type="entry name" value="Sig_transdc_resp-reg_C-effctor"/>
</dbReference>
<dbReference type="AlphaFoldDB" id="A0A0L6W0W1"/>
<dbReference type="InterPro" id="IPR036388">
    <property type="entry name" value="WH-like_DNA-bd_sf"/>
</dbReference>
<name>A0A0L6W0W1_9FIRM</name>
<sequence>MEEVFKKFKYLQCDPKYRVNRRSLEKVIAKARESGLLENQPWPKVILEGDELSELLSGNEMLISVCRPIMARVFDSLTDKSKLLFLCDSRGYIIDLYSSMEVMQWCFNRGIMPGACLDYYSFGTNSISMAIYENSPTVIIGDEHYCSVMKSWSCIAAPIRVAGETVGYIDISAGADSDLVQLTALVELMAELAGSYMETTQGSCRPRSYSHNTEDDNHNTKGNNHNTRGEHYNSSGVAGKSIDKAMFFGKIIISRRDLTVREVEVLYELYCGKNQERVSGELNISKNTIKCHLKNIYQKLGVGNFGDCMAKVKDIVWN</sequence>
<dbReference type="PROSITE" id="PS50043">
    <property type="entry name" value="HTH_LUXR_2"/>
    <property type="match status" value="1"/>
</dbReference>
<dbReference type="PRINTS" id="PR00038">
    <property type="entry name" value="HTHLUXR"/>
</dbReference>
<comment type="caution">
    <text evidence="6">The sequence shown here is derived from an EMBL/GenBank/DDBJ whole genome shotgun (WGS) entry which is preliminary data.</text>
</comment>
<accession>A0A0L6W0W1</accession>
<evidence type="ECO:0000259" key="5">
    <source>
        <dbReference type="PROSITE" id="PS50043"/>
    </source>
</evidence>
<dbReference type="InterPro" id="IPR029016">
    <property type="entry name" value="GAF-like_dom_sf"/>
</dbReference>
<evidence type="ECO:0000256" key="2">
    <source>
        <dbReference type="ARBA" id="ARBA00023125"/>
    </source>
</evidence>
<dbReference type="Pfam" id="PF00196">
    <property type="entry name" value="GerE"/>
    <property type="match status" value="1"/>
</dbReference>
<dbReference type="GO" id="GO:0003677">
    <property type="term" value="F:DNA binding"/>
    <property type="evidence" value="ECO:0007669"/>
    <property type="project" value="UniProtKB-KW"/>
</dbReference>
<dbReference type="SMART" id="SM00421">
    <property type="entry name" value="HTH_LUXR"/>
    <property type="match status" value="1"/>
</dbReference>